<comment type="caution">
    <text evidence="1">The sequence shown here is derived from an EMBL/GenBank/DDBJ whole genome shotgun (WGS) entry which is preliminary data.</text>
</comment>
<dbReference type="Proteomes" id="UP000324222">
    <property type="component" value="Unassembled WGS sequence"/>
</dbReference>
<keyword evidence="2" id="KW-1185">Reference proteome</keyword>
<dbReference type="EMBL" id="VSRR010013066">
    <property type="protein sequence ID" value="MPC55307.1"/>
    <property type="molecule type" value="Genomic_DNA"/>
</dbReference>
<protein>
    <submittedName>
        <fullName evidence="1">Uncharacterized protein</fullName>
    </submittedName>
</protein>
<name>A0A5B7GDC4_PORTR</name>
<evidence type="ECO:0000313" key="2">
    <source>
        <dbReference type="Proteomes" id="UP000324222"/>
    </source>
</evidence>
<proteinExistence type="predicted"/>
<organism evidence="1 2">
    <name type="scientific">Portunus trituberculatus</name>
    <name type="common">Swimming crab</name>
    <name type="synonym">Neptunus trituberculatus</name>
    <dbReference type="NCBI Taxonomy" id="210409"/>
    <lineage>
        <taxon>Eukaryota</taxon>
        <taxon>Metazoa</taxon>
        <taxon>Ecdysozoa</taxon>
        <taxon>Arthropoda</taxon>
        <taxon>Crustacea</taxon>
        <taxon>Multicrustacea</taxon>
        <taxon>Malacostraca</taxon>
        <taxon>Eumalacostraca</taxon>
        <taxon>Eucarida</taxon>
        <taxon>Decapoda</taxon>
        <taxon>Pleocyemata</taxon>
        <taxon>Brachyura</taxon>
        <taxon>Eubrachyura</taxon>
        <taxon>Portunoidea</taxon>
        <taxon>Portunidae</taxon>
        <taxon>Portuninae</taxon>
        <taxon>Portunus</taxon>
    </lineage>
</organism>
<reference evidence="1 2" key="1">
    <citation type="submission" date="2019-05" db="EMBL/GenBank/DDBJ databases">
        <title>Another draft genome of Portunus trituberculatus and its Hox gene families provides insights of decapod evolution.</title>
        <authorList>
            <person name="Jeong J.-H."/>
            <person name="Song I."/>
            <person name="Kim S."/>
            <person name="Choi T."/>
            <person name="Kim D."/>
            <person name="Ryu S."/>
            <person name="Kim W."/>
        </authorList>
    </citation>
    <scope>NUCLEOTIDE SEQUENCE [LARGE SCALE GENOMIC DNA]</scope>
    <source>
        <tissue evidence="1">Muscle</tissue>
    </source>
</reference>
<dbReference type="AlphaFoldDB" id="A0A5B7GDC4"/>
<sequence length="72" mass="8018">MCRSARKREDLAGSTILPRAALPLWSDRVPGRWGCMRGTEHRARPSPDLLPDQTLLGKRIATTAVNLARHES</sequence>
<gene>
    <name evidence="1" type="ORF">E2C01_049239</name>
</gene>
<evidence type="ECO:0000313" key="1">
    <source>
        <dbReference type="EMBL" id="MPC55307.1"/>
    </source>
</evidence>
<accession>A0A5B7GDC4</accession>